<dbReference type="SUPFAM" id="SSF56672">
    <property type="entry name" value="DNA/RNA polymerases"/>
    <property type="match status" value="1"/>
</dbReference>
<dbReference type="Gene3D" id="3.40.1170.60">
    <property type="match status" value="1"/>
</dbReference>
<dbReference type="InterPro" id="IPR017961">
    <property type="entry name" value="DNA_pol_Y-fam_little_finger"/>
</dbReference>
<evidence type="ECO:0000313" key="4">
    <source>
        <dbReference type="Proteomes" id="UP001172684"/>
    </source>
</evidence>
<name>A0ABQ9NT86_9PEZI</name>
<dbReference type="Pfam" id="PF11799">
    <property type="entry name" value="IMS_C"/>
    <property type="match status" value="1"/>
</dbReference>
<sequence>MEASRHGRAPKRKDDRIIIHFDYDCFYASVFEAENPALKSLPLAVQQKHIIVTCNYEARRRGLHKLQLISEAKKLCPDVVIVLGEDLTRFRNASRQLYNFIRQFSWNNKIERLGFDEVFLDVTDIIRYNVELLNANDLTNSFFCLSQNDPTLGFPYNAAELAGHAYPASTACRTIADSNELDNLLLRLHLGSHLAQHLRAQLEEHKGYTATVGISTSKLLSKLVGNLNKPNGQTTLSPPYETSEGTTGNATAFIDGHEIGKIPGIGFKLAQRLREHILQRAAAIGSGLVYGGTKENVTVRDVRTHPTVNPEMLERLLGGPGSPHGIGVKVWQLIHAVDHSKVGQAREVPSQISIEDSYIRLDTMEEVLRELRMLAKSLIKRMHLDLLEENDDDAGTPPAAEHSKECVSLGRRRWIAHPKTLRLSTRPRPPLNSDGTRARSFNRISRSAPLPSFIFSLSESVDALTERLVSEALLPMFRKLHPERSGWDLSLVNVAVTNMADAAGDSKTATGRDISNMFRNQAEVLKEWRVEDRPVPPDVSTSVLNGDTDMPAPIRSTDGRKGSEDLLVPSQESRTGLERGEWDSDDGAEEQVSVLTCEVCGAIMPAFAMLAHQRFHELGD</sequence>
<dbReference type="Proteomes" id="UP001172684">
    <property type="component" value="Unassembled WGS sequence"/>
</dbReference>
<dbReference type="EMBL" id="JAPDRL010000027">
    <property type="protein sequence ID" value="KAJ9665581.1"/>
    <property type="molecule type" value="Genomic_DNA"/>
</dbReference>
<dbReference type="Gene3D" id="3.30.1490.100">
    <property type="entry name" value="DNA polymerase, Y-family, little finger domain"/>
    <property type="match status" value="1"/>
</dbReference>
<protein>
    <recommendedName>
        <fullName evidence="2">UmuC domain-containing protein</fullName>
    </recommendedName>
</protein>
<dbReference type="PANTHER" id="PTHR46404">
    <property type="entry name" value="DNA POLYMERASE IOTA"/>
    <property type="match status" value="1"/>
</dbReference>
<evidence type="ECO:0000313" key="3">
    <source>
        <dbReference type="EMBL" id="KAJ9665581.1"/>
    </source>
</evidence>
<dbReference type="InterPro" id="IPR001126">
    <property type="entry name" value="UmuC"/>
</dbReference>
<gene>
    <name evidence="3" type="ORF">H2201_004272</name>
</gene>
<comment type="caution">
    <text evidence="3">The sequence shown here is derived from an EMBL/GenBank/DDBJ whole genome shotgun (WGS) entry which is preliminary data.</text>
</comment>
<organism evidence="3 4">
    <name type="scientific">Coniosporium apollinis</name>
    <dbReference type="NCBI Taxonomy" id="61459"/>
    <lineage>
        <taxon>Eukaryota</taxon>
        <taxon>Fungi</taxon>
        <taxon>Dikarya</taxon>
        <taxon>Ascomycota</taxon>
        <taxon>Pezizomycotina</taxon>
        <taxon>Dothideomycetes</taxon>
        <taxon>Dothideomycetes incertae sedis</taxon>
        <taxon>Coniosporium</taxon>
    </lineage>
</organism>
<accession>A0ABQ9NT86</accession>
<dbReference type="PROSITE" id="PS50173">
    <property type="entry name" value="UMUC"/>
    <property type="match status" value="1"/>
</dbReference>
<keyword evidence="4" id="KW-1185">Reference proteome</keyword>
<dbReference type="Pfam" id="PF00817">
    <property type="entry name" value="IMS"/>
    <property type="match status" value="1"/>
</dbReference>
<dbReference type="Gene3D" id="3.30.70.270">
    <property type="match status" value="1"/>
</dbReference>
<evidence type="ECO:0000256" key="1">
    <source>
        <dbReference type="SAM" id="MobiDB-lite"/>
    </source>
</evidence>
<evidence type="ECO:0000259" key="2">
    <source>
        <dbReference type="PROSITE" id="PS50173"/>
    </source>
</evidence>
<dbReference type="InterPro" id="IPR036775">
    <property type="entry name" value="DNA_pol_Y-fam_lit_finger_sf"/>
</dbReference>
<feature type="domain" description="UmuC" evidence="2">
    <location>
        <begin position="18"/>
        <end position="266"/>
    </location>
</feature>
<reference evidence="3" key="1">
    <citation type="submission" date="2022-10" db="EMBL/GenBank/DDBJ databases">
        <title>Culturing micro-colonial fungi from biological soil crusts in the Mojave desert and describing Neophaeococcomyces mojavensis, and introducing the new genera and species Taxawa tesnikishii.</title>
        <authorList>
            <person name="Kurbessoian T."/>
            <person name="Stajich J.E."/>
        </authorList>
    </citation>
    <scope>NUCLEOTIDE SEQUENCE</scope>
    <source>
        <strain evidence="3">TK_1</strain>
    </source>
</reference>
<dbReference type="PANTHER" id="PTHR46404:SF1">
    <property type="entry name" value="DNA POLYMERASE IOTA"/>
    <property type="match status" value="1"/>
</dbReference>
<proteinExistence type="predicted"/>
<dbReference type="InterPro" id="IPR043502">
    <property type="entry name" value="DNA/RNA_pol_sf"/>
</dbReference>
<feature type="region of interest" description="Disordered" evidence="1">
    <location>
        <begin position="535"/>
        <end position="587"/>
    </location>
</feature>
<dbReference type="InterPro" id="IPR043128">
    <property type="entry name" value="Rev_trsase/Diguanyl_cyclase"/>
</dbReference>